<feature type="domain" description="SHSP" evidence="7">
    <location>
        <begin position="23"/>
        <end position="126"/>
    </location>
</feature>
<evidence type="ECO:0000256" key="5">
    <source>
        <dbReference type="RuleBase" id="RU003616"/>
    </source>
</evidence>
<keyword evidence="9" id="KW-1185">Reference proteome</keyword>
<evidence type="ECO:0000313" key="9">
    <source>
        <dbReference type="Proteomes" id="UP001630127"/>
    </source>
</evidence>
<evidence type="ECO:0000259" key="7">
    <source>
        <dbReference type="PROSITE" id="PS01031"/>
    </source>
</evidence>
<name>A0ABD3AF65_9GENT</name>
<keyword evidence="2" id="KW-0472">Membrane</keyword>
<dbReference type="PANTHER" id="PTHR43670">
    <property type="entry name" value="HEAT SHOCK PROTEIN 26"/>
    <property type="match status" value="1"/>
</dbReference>
<feature type="compositionally biased region" description="Basic and acidic residues" evidence="6">
    <location>
        <begin position="131"/>
        <end position="145"/>
    </location>
</feature>
<reference evidence="8 9" key="1">
    <citation type="submission" date="2024-11" db="EMBL/GenBank/DDBJ databases">
        <title>A near-complete genome assembly of Cinchona calisaya.</title>
        <authorList>
            <person name="Lian D.C."/>
            <person name="Zhao X.W."/>
            <person name="Wei L."/>
        </authorList>
    </citation>
    <scope>NUCLEOTIDE SEQUENCE [LARGE SCALE GENOMIC DNA]</scope>
    <source>
        <tissue evidence="8">Nenye</tissue>
    </source>
</reference>
<organism evidence="8 9">
    <name type="scientific">Cinchona calisaya</name>
    <dbReference type="NCBI Taxonomy" id="153742"/>
    <lineage>
        <taxon>Eukaryota</taxon>
        <taxon>Viridiplantae</taxon>
        <taxon>Streptophyta</taxon>
        <taxon>Embryophyta</taxon>
        <taxon>Tracheophyta</taxon>
        <taxon>Spermatophyta</taxon>
        <taxon>Magnoliopsida</taxon>
        <taxon>eudicotyledons</taxon>
        <taxon>Gunneridae</taxon>
        <taxon>Pentapetalae</taxon>
        <taxon>asterids</taxon>
        <taxon>lamiids</taxon>
        <taxon>Gentianales</taxon>
        <taxon>Rubiaceae</taxon>
        <taxon>Cinchonoideae</taxon>
        <taxon>Cinchoneae</taxon>
        <taxon>Cinchona</taxon>
    </lineage>
</organism>
<evidence type="ECO:0000256" key="1">
    <source>
        <dbReference type="ARBA" id="ARBA00004162"/>
    </source>
</evidence>
<protein>
    <recommendedName>
        <fullName evidence="7">SHSP domain-containing protein</fullName>
    </recommendedName>
</protein>
<evidence type="ECO:0000256" key="6">
    <source>
        <dbReference type="SAM" id="MobiDB-lite"/>
    </source>
</evidence>
<dbReference type="InterPro" id="IPR008978">
    <property type="entry name" value="HSP20-like_chaperone"/>
</dbReference>
<evidence type="ECO:0000256" key="2">
    <source>
        <dbReference type="ARBA" id="ARBA00022475"/>
    </source>
</evidence>
<dbReference type="EMBL" id="JBJUIK010000004">
    <property type="protein sequence ID" value="KAL3528333.1"/>
    <property type="molecule type" value="Genomic_DNA"/>
</dbReference>
<comment type="similarity">
    <text evidence="4 5">Belongs to the small heat shock protein (HSP20) family.</text>
</comment>
<proteinExistence type="inferred from homology"/>
<evidence type="ECO:0000256" key="3">
    <source>
        <dbReference type="ARBA" id="ARBA00022821"/>
    </source>
</evidence>
<sequence length="233" mass="26690">MNMETTLGAGNRGIAERRSPQNLVFEEIVPPSGWTEDSDFYRLIIDLPGFKMDELKLQVDNYGHLLVSGERQVNEMKHIRFQQSYRMPDNSNIEDTTAKFEDDILYITVPKNAAPADNQENSDEENTAQADDQHVQEENQHNALDKDDEVLDEAKIDNNQNAEEGLSEEGKKEEEEEEFHDAKKENERNERSTSLLRTLRVQLKKNKGIVVTAVLAFSLGVLISQKFQTNHEK</sequence>
<evidence type="ECO:0000256" key="4">
    <source>
        <dbReference type="PROSITE-ProRule" id="PRU00285"/>
    </source>
</evidence>
<dbReference type="SUPFAM" id="SSF49764">
    <property type="entry name" value="HSP20-like chaperones"/>
    <property type="match status" value="1"/>
</dbReference>
<evidence type="ECO:0000313" key="8">
    <source>
        <dbReference type="EMBL" id="KAL3528333.1"/>
    </source>
</evidence>
<keyword evidence="3" id="KW-0611">Plant defense</keyword>
<accession>A0ABD3AF65</accession>
<dbReference type="PROSITE" id="PS01031">
    <property type="entry name" value="SHSP"/>
    <property type="match status" value="1"/>
</dbReference>
<dbReference type="InterPro" id="IPR002068">
    <property type="entry name" value="A-crystallin/Hsp20_dom"/>
</dbReference>
<feature type="region of interest" description="Disordered" evidence="6">
    <location>
        <begin position="113"/>
        <end position="192"/>
    </location>
</feature>
<comment type="caution">
    <text evidence="8">The sequence shown here is derived from an EMBL/GenBank/DDBJ whole genome shotgun (WGS) entry which is preliminary data.</text>
</comment>
<dbReference type="PANTHER" id="PTHR43670:SF114">
    <property type="entry name" value="OS05G0592000 PROTEIN"/>
    <property type="match status" value="1"/>
</dbReference>
<dbReference type="CDD" id="cd06464">
    <property type="entry name" value="ACD_sHsps-like"/>
    <property type="match status" value="1"/>
</dbReference>
<dbReference type="Pfam" id="PF00011">
    <property type="entry name" value="HSP20"/>
    <property type="match status" value="1"/>
</dbReference>
<gene>
    <name evidence="8" type="ORF">ACH5RR_007655</name>
</gene>
<comment type="subcellular location">
    <subcellularLocation>
        <location evidence="1">Cell membrane</location>
        <topology evidence="1">Single-pass membrane protein</topology>
    </subcellularLocation>
</comment>
<feature type="compositionally biased region" description="Basic and acidic residues" evidence="6">
    <location>
        <begin position="180"/>
        <end position="191"/>
    </location>
</feature>
<dbReference type="GO" id="GO:0006952">
    <property type="term" value="P:defense response"/>
    <property type="evidence" value="ECO:0007669"/>
    <property type="project" value="UniProtKB-KW"/>
</dbReference>
<keyword evidence="2" id="KW-1003">Cell membrane</keyword>
<dbReference type="Gene3D" id="2.60.40.790">
    <property type="match status" value="1"/>
</dbReference>
<dbReference type="Proteomes" id="UP001630127">
    <property type="component" value="Unassembled WGS sequence"/>
</dbReference>
<dbReference type="AlphaFoldDB" id="A0ABD3AF65"/>
<dbReference type="GO" id="GO:0005886">
    <property type="term" value="C:plasma membrane"/>
    <property type="evidence" value="ECO:0007669"/>
    <property type="project" value="UniProtKB-SubCell"/>
</dbReference>